<protein>
    <submittedName>
        <fullName evidence="1">Uncharacterized protein</fullName>
    </submittedName>
</protein>
<proteinExistence type="predicted"/>
<accession>A0A8T3C4G6</accession>
<dbReference type="OrthoDB" id="10370407at2759"/>
<dbReference type="EMBL" id="JAGYWB010000004">
    <property type="protein sequence ID" value="KAI0524428.1"/>
    <property type="molecule type" value="Genomic_DNA"/>
</dbReference>
<dbReference type="Proteomes" id="UP000829196">
    <property type="component" value="Unassembled WGS sequence"/>
</dbReference>
<sequence>MELTKAIADKEVRIWKTPRRPRRVRKGKARSPGNFGPKGRAGRFWLAADPSGHIGGDNPAGEGRRVRHSELSPYALLFPQLACGGKFFVWFGYEMRSGWTNVRVCASPRKLIHPYALAATKTMYARIYYLKSISPFTGGLEPSDFRAWWQPCASFSRFK</sequence>
<evidence type="ECO:0000313" key="1">
    <source>
        <dbReference type="EMBL" id="KAI0524428.1"/>
    </source>
</evidence>
<comment type="caution">
    <text evidence="1">The sequence shown here is derived from an EMBL/GenBank/DDBJ whole genome shotgun (WGS) entry which is preliminary data.</text>
</comment>
<organism evidence="1 2">
    <name type="scientific">Dendrobium nobile</name>
    <name type="common">Orchid</name>
    <dbReference type="NCBI Taxonomy" id="94219"/>
    <lineage>
        <taxon>Eukaryota</taxon>
        <taxon>Viridiplantae</taxon>
        <taxon>Streptophyta</taxon>
        <taxon>Embryophyta</taxon>
        <taxon>Tracheophyta</taxon>
        <taxon>Spermatophyta</taxon>
        <taxon>Magnoliopsida</taxon>
        <taxon>Liliopsida</taxon>
        <taxon>Asparagales</taxon>
        <taxon>Orchidaceae</taxon>
        <taxon>Epidendroideae</taxon>
        <taxon>Malaxideae</taxon>
        <taxon>Dendrobiinae</taxon>
        <taxon>Dendrobium</taxon>
    </lineage>
</organism>
<keyword evidence="2" id="KW-1185">Reference proteome</keyword>
<evidence type="ECO:0000313" key="2">
    <source>
        <dbReference type="Proteomes" id="UP000829196"/>
    </source>
</evidence>
<name>A0A8T3C4G6_DENNO</name>
<gene>
    <name evidence="1" type="ORF">KFK09_003797</name>
</gene>
<dbReference type="AlphaFoldDB" id="A0A8T3C4G6"/>
<reference evidence="1" key="1">
    <citation type="journal article" date="2022" name="Front. Genet.">
        <title>Chromosome-Scale Assembly of the Dendrobium nobile Genome Provides Insights Into the Molecular Mechanism of the Biosynthesis of the Medicinal Active Ingredient of Dendrobium.</title>
        <authorList>
            <person name="Xu Q."/>
            <person name="Niu S.-C."/>
            <person name="Li K.-L."/>
            <person name="Zheng P.-J."/>
            <person name="Zhang X.-J."/>
            <person name="Jia Y."/>
            <person name="Liu Y."/>
            <person name="Niu Y.-X."/>
            <person name="Yu L.-H."/>
            <person name="Chen D.-F."/>
            <person name="Zhang G.-Q."/>
        </authorList>
    </citation>
    <scope>NUCLEOTIDE SEQUENCE</scope>
    <source>
        <tissue evidence="1">Leaf</tissue>
    </source>
</reference>